<proteinExistence type="predicted"/>
<sequence>MAETYFSRPAGGVCHLHARHTENYIVLTNELITRAISSQAAGVGLYILSVPEGTPVTIEALCARFSEGRVRMSRALRELEEIGFLERRVEQGPDGRLTTRTIIHHHPRDLDSLPLGTAPFRRPVPAPNVPVEWT</sequence>
<evidence type="ECO:0000313" key="2">
    <source>
        <dbReference type="Proteomes" id="UP000530234"/>
    </source>
</evidence>
<gene>
    <name evidence="1" type="ORF">FOE67_27215</name>
</gene>
<keyword evidence="2" id="KW-1185">Reference proteome</keyword>
<dbReference type="AlphaFoldDB" id="A0A7W3T8W4"/>
<dbReference type="EMBL" id="VKHS01001474">
    <property type="protein sequence ID" value="MBB0233082.1"/>
    <property type="molecule type" value="Genomic_DNA"/>
</dbReference>
<name>A0A7W3T8W4_9ACTN</name>
<evidence type="ECO:0008006" key="3">
    <source>
        <dbReference type="Google" id="ProtNLM"/>
    </source>
</evidence>
<comment type="caution">
    <text evidence="1">The sequence shown here is derived from an EMBL/GenBank/DDBJ whole genome shotgun (WGS) entry which is preliminary data.</text>
</comment>
<dbReference type="Proteomes" id="UP000530234">
    <property type="component" value="Unassembled WGS sequence"/>
</dbReference>
<reference evidence="2" key="1">
    <citation type="submission" date="2019-10" db="EMBL/GenBank/DDBJ databases">
        <title>Streptomyces sp. nov., a novel actinobacterium isolated from alkaline environment.</title>
        <authorList>
            <person name="Golinska P."/>
        </authorList>
    </citation>
    <scope>NUCLEOTIDE SEQUENCE [LARGE SCALE GENOMIC DNA]</scope>
    <source>
        <strain evidence="2">DSM 42108</strain>
    </source>
</reference>
<organism evidence="1 2">
    <name type="scientific">Streptomyces calidiresistens</name>
    <dbReference type="NCBI Taxonomy" id="1485586"/>
    <lineage>
        <taxon>Bacteria</taxon>
        <taxon>Bacillati</taxon>
        <taxon>Actinomycetota</taxon>
        <taxon>Actinomycetes</taxon>
        <taxon>Kitasatosporales</taxon>
        <taxon>Streptomycetaceae</taxon>
        <taxon>Streptomyces</taxon>
    </lineage>
</organism>
<protein>
    <recommendedName>
        <fullName evidence="3">Helix-turn-helix domain-containing protein</fullName>
    </recommendedName>
</protein>
<dbReference type="SUPFAM" id="SSF46785">
    <property type="entry name" value="Winged helix' DNA-binding domain"/>
    <property type="match status" value="1"/>
</dbReference>
<dbReference type="InterPro" id="IPR036390">
    <property type="entry name" value="WH_DNA-bd_sf"/>
</dbReference>
<feature type="non-terminal residue" evidence="1">
    <location>
        <position position="134"/>
    </location>
</feature>
<evidence type="ECO:0000313" key="1">
    <source>
        <dbReference type="EMBL" id="MBB0233082.1"/>
    </source>
</evidence>
<accession>A0A7W3T8W4</accession>